<gene>
    <name evidence="2" type="ORF">AXF42_Ash016626</name>
</gene>
<feature type="region of interest" description="Disordered" evidence="1">
    <location>
        <begin position="38"/>
        <end position="59"/>
    </location>
</feature>
<proteinExistence type="predicted"/>
<evidence type="ECO:0000313" key="3">
    <source>
        <dbReference type="Proteomes" id="UP000236161"/>
    </source>
</evidence>
<keyword evidence="3" id="KW-1185">Reference proteome</keyword>
<protein>
    <submittedName>
        <fullName evidence="2">Uncharacterized protein</fullName>
    </submittedName>
</protein>
<evidence type="ECO:0000313" key="2">
    <source>
        <dbReference type="EMBL" id="PKA49437.1"/>
    </source>
</evidence>
<accession>A0A2I0A1L7</accession>
<sequence>MHMDVNVAMLMVLEEKKCETFIAGHASDEKVSISFLPKNNPSPIRQNSQVSNDSAKGVSSTHCRVRSHIWDNRFPLEGYDSVTFSPAF</sequence>
<dbReference type="AlphaFoldDB" id="A0A2I0A1L7"/>
<dbReference type="Proteomes" id="UP000236161">
    <property type="component" value="Unassembled WGS sequence"/>
</dbReference>
<dbReference type="EMBL" id="KZ452038">
    <property type="protein sequence ID" value="PKA49437.1"/>
    <property type="molecule type" value="Genomic_DNA"/>
</dbReference>
<reference evidence="2 3" key="1">
    <citation type="journal article" date="2017" name="Nature">
        <title>The Apostasia genome and the evolution of orchids.</title>
        <authorList>
            <person name="Zhang G.Q."/>
            <person name="Liu K.W."/>
            <person name="Li Z."/>
            <person name="Lohaus R."/>
            <person name="Hsiao Y.Y."/>
            <person name="Niu S.C."/>
            <person name="Wang J.Y."/>
            <person name="Lin Y.C."/>
            <person name="Xu Q."/>
            <person name="Chen L.J."/>
            <person name="Yoshida K."/>
            <person name="Fujiwara S."/>
            <person name="Wang Z.W."/>
            <person name="Zhang Y.Q."/>
            <person name="Mitsuda N."/>
            <person name="Wang M."/>
            <person name="Liu G.H."/>
            <person name="Pecoraro L."/>
            <person name="Huang H.X."/>
            <person name="Xiao X.J."/>
            <person name="Lin M."/>
            <person name="Wu X.Y."/>
            <person name="Wu W.L."/>
            <person name="Chen Y.Y."/>
            <person name="Chang S.B."/>
            <person name="Sakamoto S."/>
            <person name="Ohme-Takagi M."/>
            <person name="Yagi M."/>
            <person name="Zeng S.J."/>
            <person name="Shen C.Y."/>
            <person name="Yeh C.M."/>
            <person name="Luo Y.B."/>
            <person name="Tsai W.C."/>
            <person name="Van de Peer Y."/>
            <person name="Liu Z.J."/>
        </authorList>
    </citation>
    <scope>NUCLEOTIDE SEQUENCE [LARGE SCALE GENOMIC DNA]</scope>
    <source>
        <strain evidence="3">cv. Shenzhen</strain>
        <tissue evidence="2">Stem</tissue>
    </source>
</reference>
<evidence type="ECO:0000256" key="1">
    <source>
        <dbReference type="SAM" id="MobiDB-lite"/>
    </source>
</evidence>
<organism evidence="2 3">
    <name type="scientific">Apostasia shenzhenica</name>
    <dbReference type="NCBI Taxonomy" id="1088818"/>
    <lineage>
        <taxon>Eukaryota</taxon>
        <taxon>Viridiplantae</taxon>
        <taxon>Streptophyta</taxon>
        <taxon>Embryophyta</taxon>
        <taxon>Tracheophyta</taxon>
        <taxon>Spermatophyta</taxon>
        <taxon>Magnoliopsida</taxon>
        <taxon>Liliopsida</taxon>
        <taxon>Asparagales</taxon>
        <taxon>Orchidaceae</taxon>
        <taxon>Apostasioideae</taxon>
        <taxon>Apostasia</taxon>
    </lineage>
</organism>
<name>A0A2I0A1L7_9ASPA</name>